<dbReference type="NCBIfam" id="TIGR00177">
    <property type="entry name" value="molyb_syn"/>
    <property type="match status" value="1"/>
</dbReference>
<dbReference type="OrthoDB" id="9801454at2"/>
<gene>
    <name evidence="1 3" type="primary">cinA</name>
    <name evidence="3" type="ORF">GCM10011351_04780</name>
</gene>
<keyword evidence="4" id="KW-1185">Reference proteome</keyword>
<dbReference type="Gene3D" id="3.40.980.10">
    <property type="entry name" value="MoaB/Mog-like domain"/>
    <property type="match status" value="1"/>
</dbReference>
<dbReference type="InterPro" id="IPR050101">
    <property type="entry name" value="CinA"/>
</dbReference>
<evidence type="ECO:0000259" key="2">
    <source>
        <dbReference type="SMART" id="SM00852"/>
    </source>
</evidence>
<dbReference type="NCBIfam" id="NF001813">
    <property type="entry name" value="PRK00549.1"/>
    <property type="match status" value="1"/>
</dbReference>
<dbReference type="CDD" id="cd00885">
    <property type="entry name" value="cinA"/>
    <property type="match status" value="1"/>
</dbReference>
<evidence type="ECO:0000313" key="3">
    <source>
        <dbReference type="EMBL" id="GGM21975.1"/>
    </source>
</evidence>
<dbReference type="SUPFAM" id="SSF53218">
    <property type="entry name" value="Molybdenum cofactor biosynthesis proteins"/>
    <property type="match status" value="1"/>
</dbReference>
<comment type="similarity">
    <text evidence="1">Belongs to the CinA family.</text>
</comment>
<dbReference type="InterPro" id="IPR008135">
    <property type="entry name" value="Competence-induced_CinA"/>
</dbReference>
<dbReference type="Gene3D" id="3.30.70.2860">
    <property type="match status" value="1"/>
</dbReference>
<sequence length="415" mass="45728">MKTYNAEIIGVGTELLLGQIANTNAQFISDQLAKTGINIYYHQAVGDNLKRVKDSFKQAATRSDFVFVTGGLGPTEDDLTREAFQALTGKHLVENKQIIEKISNYFDKTNRKMAANNRKQAQIFSDAVIIQNQVGTAPGMIVTYQQSLFIFMPGVPKEMKPMMLNFVLPYLKENFQLKNLIKSRMLKFIGISESQLETDVKVLIDKQENPTIAPLASDGEVALRITAKAENEIIADQLIEHAENEIKELVGPYFYGYDGTTINDTVLHLLAEKNLTIASAESLTGGLFADALVSIPGAGKTFMGSIVSYEESTKSSVLGVSEQTIKTEGTVSDACAYEMAKQASVKFDASIGISFTGVAGPDKAEGKDVGTVFISIYQGENRVLTKSFYFPGERDTIRNRTVKKGLELLYYWLIE</sequence>
<proteinExistence type="inferred from homology"/>
<reference evidence="3" key="2">
    <citation type="submission" date="2020-09" db="EMBL/GenBank/DDBJ databases">
        <authorList>
            <person name="Sun Q."/>
            <person name="Zhou Y."/>
        </authorList>
    </citation>
    <scope>NUCLEOTIDE SEQUENCE</scope>
    <source>
        <strain evidence="3">CGMCC 1.6333</strain>
    </source>
</reference>
<dbReference type="SMART" id="SM00852">
    <property type="entry name" value="MoCF_biosynth"/>
    <property type="match status" value="1"/>
</dbReference>
<dbReference type="EMBL" id="BMLG01000001">
    <property type="protein sequence ID" value="GGM21975.1"/>
    <property type="molecule type" value="Genomic_DNA"/>
</dbReference>
<reference evidence="3" key="1">
    <citation type="journal article" date="2014" name="Int. J. Syst. Evol. Microbiol.">
        <title>Complete genome sequence of Corynebacterium casei LMG S-19264T (=DSM 44701T), isolated from a smear-ripened cheese.</title>
        <authorList>
            <consortium name="US DOE Joint Genome Institute (JGI-PGF)"/>
            <person name="Walter F."/>
            <person name="Albersmeier A."/>
            <person name="Kalinowski J."/>
            <person name="Ruckert C."/>
        </authorList>
    </citation>
    <scope>NUCLEOTIDE SEQUENCE</scope>
    <source>
        <strain evidence="3">CGMCC 1.6333</strain>
    </source>
</reference>
<dbReference type="PANTHER" id="PTHR13939">
    <property type="entry name" value="NICOTINAMIDE-NUCLEOTIDE AMIDOHYDROLASE PNCC"/>
    <property type="match status" value="1"/>
</dbReference>
<feature type="domain" description="MoaB/Mog" evidence="2">
    <location>
        <begin position="7"/>
        <end position="173"/>
    </location>
</feature>
<accession>A0A917WPX3</accession>
<dbReference type="Gene3D" id="3.90.950.20">
    <property type="entry name" value="CinA-like"/>
    <property type="match status" value="1"/>
</dbReference>
<dbReference type="Pfam" id="PF00994">
    <property type="entry name" value="MoCF_biosynth"/>
    <property type="match status" value="1"/>
</dbReference>
<dbReference type="HAMAP" id="MF_00226_B">
    <property type="entry name" value="CinA_B"/>
    <property type="match status" value="1"/>
</dbReference>
<dbReference type="NCBIfam" id="TIGR00199">
    <property type="entry name" value="PncC_domain"/>
    <property type="match status" value="1"/>
</dbReference>
<dbReference type="InterPro" id="IPR036653">
    <property type="entry name" value="CinA-like_C"/>
</dbReference>
<comment type="caution">
    <text evidence="3">The sequence shown here is derived from an EMBL/GenBank/DDBJ whole genome shotgun (WGS) entry which is preliminary data.</text>
</comment>
<organism evidence="3 4">
    <name type="scientific">Paraliobacillus quinghaiensis</name>
    <dbReference type="NCBI Taxonomy" id="470815"/>
    <lineage>
        <taxon>Bacteria</taxon>
        <taxon>Bacillati</taxon>
        <taxon>Bacillota</taxon>
        <taxon>Bacilli</taxon>
        <taxon>Bacillales</taxon>
        <taxon>Bacillaceae</taxon>
        <taxon>Paraliobacillus</taxon>
    </lineage>
</organism>
<name>A0A917WPX3_9BACI</name>
<dbReference type="Proteomes" id="UP000618460">
    <property type="component" value="Unassembled WGS sequence"/>
</dbReference>
<dbReference type="SUPFAM" id="SSF142433">
    <property type="entry name" value="CinA-like"/>
    <property type="match status" value="1"/>
</dbReference>
<dbReference type="AlphaFoldDB" id="A0A917WPX3"/>
<dbReference type="Pfam" id="PF02464">
    <property type="entry name" value="CinA"/>
    <property type="match status" value="1"/>
</dbReference>
<dbReference type="Pfam" id="PF18146">
    <property type="entry name" value="CinA_KH"/>
    <property type="match status" value="1"/>
</dbReference>
<evidence type="ECO:0000313" key="4">
    <source>
        <dbReference type="Proteomes" id="UP000618460"/>
    </source>
</evidence>
<dbReference type="RefSeq" id="WP_117151927.1">
    <property type="nucleotide sequence ID" value="NZ_BMLG01000001.1"/>
</dbReference>
<dbReference type="PANTHER" id="PTHR13939:SF0">
    <property type="entry name" value="NMN AMIDOHYDROLASE-LIKE PROTEIN YFAY"/>
    <property type="match status" value="1"/>
</dbReference>
<dbReference type="InterPro" id="IPR041424">
    <property type="entry name" value="CinA_KH"/>
</dbReference>
<evidence type="ECO:0000256" key="1">
    <source>
        <dbReference type="HAMAP-Rule" id="MF_00226"/>
    </source>
</evidence>
<dbReference type="InterPro" id="IPR036425">
    <property type="entry name" value="MoaB/Mog-like_dom_sf"/>
</dbReference>
<dbReference type="NCBIfam" id="TIGR00200">
    <property type="entry name" value="cinA_nterm"/>
    <property type="match status" value="1"/>
</dbReference>
<dbReference type="InterPro" id="IPR001453">
    <property type="entry name" value="MoaB/Mog_dom"/>
</dbReference>
<dbReference type="InterPro" id="IPR008136">
    <property type="entry name" value="CinA_C"/>
</dbReference>
<dbReference type="PIRSF" id="PIRSF006728">
    <property type="entry name" value="CinA"/>
    <property type="match status" value="1"/>
</dbReference>
<protein>
    <recommendedName>
        <fullName evidence="1">Putative competence-damage inducible protein</fullName>
    </recommendedName>
</protein>